<evidence type="ECO:0000313" key="4">
    <source>
        <dbReference type="EMBL" id="ROT68106.1"/>
    </source>
</evidence>
<reference evidence="4 5" key="1">
    <citation type="submission" date="2018-04" db="EMBL/GenBank/DDBJ databases">
        <authorList>
            <person name="Zhang X."/>
            <person name="Yuan J."/>
            <person name="Li F."/>
            <person name="Xiang J."/>
        </authorList>
    </citation>
    <scope>NUCLEOTIDE SEQUENCE [LARGE SCALE GENOMIC DNA]</scope>
    <source>
        <tissue evidence="4">Muscle</tissue>
    </source>
</reference>
<dbReference type="InterPro" id="IPR050164">
    <property type="entry name" value="Peptidase_C19"/>
</dbReference>
<protein>
    <recommendedName>
        <fullName evidence="3">USP domain-containing protein</fullName>
    </recommendedName>
</protein>
<accession>A0A423SV65</accession>
<feature type="region of interest" description="Disordered" evidence="2">
    <location>
        <begin position="1"/>
        <end position="102"/>
    </location>
</feature>
<feature type="compositionally biased region" description="Polar residues" evidence="2">
    <location>
        <begin position="9"/>
        <end position="22"/>
    </location>
</feature>
<dbReference type="GO" id="GO:0004843">
    <property type="term" value="F:cysteine-type deubiquitinase activity"/>
    <property type="evidence" value="ECO:0007669"/>
    <property type="project" value="InterPro"/>
</dbReference>
<dbReference type="Proteomes" id="UP000283509">
    <property type="component" value="Unassembled WGS sequence"/>
</dbReference>
<dbReference type="Pfam" id="PF00443">
    <property type="entry name" value="UCH"/>
    <property type="match status" value="1"/>
</dbReference>
<evidence type="ECO:0000259" key="3">
    <source>
        <dbReference type="PROSITE" id="PS50235"/>
    </source>
</evidence>
<dbReference type="InterPro" id="IPR001394">
    <property type="entry name" value="Peptidase_C19_UCH"/>
</dbReference>
<dbReference type="PROSITE" id="PS00973">
    <property type="entry name" value="USP_2"/>
    <property type="match status" value="1"/>
</dbReference>
<dbReference type="InterPro" id="IPR038765">
    <property type="entry name" value="Papain-like_cys_pep_sf"/>
</dbReference>
<dbReference type="InterPro" id="IPR018200">
    <property type="entry name" value="USP_CS"/>
</dbReference>
<dbReference type="PANTHER" id="PTHR24006">
    <property type="entry name" value="UBIQUITIN CARBOXYL-TERMINAL HYDROLASE"/>
    <property type="match status" value="1"/>
</dbReference>
<keyword evidence="5" id="KW-1185">Reference proteome</keyword>
<dbReference type="GO" id="GO:0016579">
    <property type="term" value="P:protein deubiquitination"/>
    <property type="evidence" value="ECO:0007669"/>
    <property type="project" value="InterPro"/>
</dbReference>
<evidence type="ECO:0000313" key="5">
    <source>
        <dbReference type="Proteomes" id="UP000283509"/>
    </source>
</evidence>
<dbReference type="SUPFAM" id="SSF54001">
    <property type="entry name" value="Cysteine proteinases"/>
    <property type="match status" value="1"/>
</dbReference>
<feature type="compositionally biased region" description="Low complexity" evidence="2">
    <location>
        <begin position="71"/>
        <end position="98"/>
    </location>
</feature>
<comment type="caution">
    <text evidence="4">The sequence shown here is derived from an EMBL/GenBank/DDBJ whole genome shotgun (WGS) entry which is preliminary data.</text>
</comment>
<dbReference type="PROSITE" id="PS50235">
    <property type="entry name" value="USP_3"/>
    <property type="match status" value="1"/>
</dbReference>
<dbReference type="PANTHER" id="PTHR24006:SF905">
    <property type="entry name" value="UBIQUITIN CARBOXYL-TERMINAL HYDROLASE 1"/>
    <property type="match status" value="1"/>
</dbReference>
<evidence type="ECO:0000256" key="2">
    <source>
        <dbReference type="SAM" id="MobiDB-lite"/>
    </source>
</evidence>
<dbReference type="OrthoDB" id="10062454at2759"/>
<proteinExistence type="inferred from homology"/>
<dbReference type="GO" id="GO:0005634">
    <property type="term" value="C:nucleus"/>
    <property type="evidence" value="ECO:0007669"/>
    <property type="project" value="TreeGrafter"/>
</dbReference>
<reference evidence="4 5" key="2">
    <citation type="submission" date="2019-01" db="EMBL/GenBank/DDBJ databases">
        <title>The decoding of complex shrimp genome reveals the adaptation for benthos swimmer, frequently molting mechanism and breeding impact on genome.</title>
        <authorList>
            <person name="Sun Y."/>
            <person name="Gao Y."/>
            <person name="Yu Y."/>
        </authorList>
    </citation>
    <scope>NUCLEOTIDE SEQUENCE [LARGE SCALE GENOMIC DNA]</scope>
    <source>
        <tissue evidence="4">Muscle</tissue>
    </source>
</reference>
<comment type="similarity">
    <text evidence="1">Belongs to the peptidase C19 family.</text>
</comment>
<organism evidence="4 5">
    <name type="scientific">Penaeus vannamei</name>
    <name type="common">Whiteleg shrimp</name>
    <name type="synonym">Litopenaeus vannamei</name>
    <dbReference type="NCBI Taxonomy" id="6689"/>
    <lineage>
        <taxon>Eukaryota</taxon>
        <taxon>Metazoa</taxon>
        <taxon>Ecdysozoa</taxon>
        <taxon>Arthropoda</taxon>
        <taxon>Crustacea</taxon>
        <taxon>Multicrustacea</taxon>
        <taxon>Malacostraca</taxon>
        <taxon>Eumalacostraca</taxon>
        <taxon>Eucarida</taxon>
        <taxon>Decapoda</taxon>
        <taxon>Dendrobranchiata</taxon>
        <taxon>Penaeoidea</taxon>
        <taxon>Penaeidae</taxon>
        <taxon>Penaeus</taxon>
    </lineage>
</organism>
<feature type="region of interest" description="Disordered" evidence="2">
    <location>
        <begin position="236"/>
        <end position="264"/>
    </location>
</feature>
<feature type="domain" description="USP" evidence="3">
    <location>
        <begin position="111"/>
        <end position="575"/>
    </location>
</feature>
<dbReference type="EMBL" id="QCYY01002718">
    <property type="protein sequence ID" value="ROT68106.1"/>
    <property type="molecule type" value="Genomic_DNA"/>
</dbReference>
<evidence type="ECO:0000256" key="1">
    <source>
        <dbReference type="ARBA" id="ARBA00009085"/>
    </source>
</evidence>
<gene>
    <name evidence="4" type="ORF">C7M84_013779</name>
</gene>
<dbReference type="GO" id="GO:0005829">
    <property type="term" value="C:cytosol"/>
    <property type="evidence" value="ECO:0007669"/>
    <property type="project" value="TreeGrafter"/>
</dbReference>
<dbReference type="AlphaFoldDB" id="A0A423SV65"/>
<dbReference type="InterPro" id="IPR028889">
    <property type="entry name" value="USP"/>
</dbReference>
<name>A0A423SV65_PENVA</name>
<dbReference type="Gene3D" id="3.90.70.10">
    <property type="entry name" value="Cysteine proteinases"/>
    <property type="match status" value="1"/>
</dbReference>
<sequence length="575" mass="64112">MTALDNMGEGSTQGSGKSSRLSLRQGRKRALNSDISPAPEPRTSHRFRTSSSSDTDDRNKTPPMLRKMSLGRNATNSSSRRTSGGSSQASGSLGASTGELGNGGGRVTGVCPLANLGNTCFLNSVLYALRFLPGFTHDLHHLHMHLQAAGNQSDANLDQRIQFLSELHRVFVSLGQEERGLSESKRIPAFQPYDFLEALRVVNPMFEGNRQQDAHELLHCLLDQLCHLPQDLRQGKPNGVLGPEASKMEQEEEPGFPEPKRLRRRSERIQAIEEDSSKAVDVVGSKFVGRMCLETCCSECEQVTGREENFLEVCVPVKTKADFDEDENVSEPQVFMSALCEEECLRDNNKYWCDHCFHHNEARRSVHYSQLPHHLVIHVKRFSSYHRNMFTAKCSEAMPAPLELSCFCRSCLTEQIKKQALMELARDDKGSKPSSSSKLSSGHLPYHLTAVVCHLGATLSSGHYLSFVRLSALDSSRCPEQQVAPPSQPVFSQPVSSTKVECQWIKCCGLQLDHIRPLSGLNGHMDIEEDGKSSERESLWLECDDEKIKLVSAAEVSDMMRTTIITPYLLFYSRL</sequence>
<dbReference type="STRING" id="6689.A0A423SV65"/>